<sequence>MTPKLLILLFFLGSFFLQAQNLVWKTNMNDAIKMCDDERKPLLIFFTASGTSQKIQSEIFATPDFMDWSSENIILLKLDLSDPSISSEEKEQNVKLKEALGIDELPQVCLATASIRRNKPTINKLGLLEYKMGGAKKWISEAKIILRGE</sequence>
<evidence type="ECO:0000313" key="3">
    <source>
        <dbReference type="Proteomes" id="UP000722625"/>
    </source>
</evidence>
<gene>
    <name evidence="2" type="ORF">KHA90_02180</name>
</gene>
<dbReference type="Proteomes" id="UP000722625">
    <property type="component" value="Unassembled WGS sequence"/>
</dbReference>
<keyword evidence="3" id="KW-1185">Reference proteome</keyword>
<proteinExistence type="predicted"/>
<reference evidence="2 3" key="1">
    <citation type="journal article" date="2018" name="Int. J. Syst. Evol. Microbiol.">
        <title>Flavobacterium chryseum sp. nov. and Flavobacterium psychroterrae sp. nov., novel environmental bacteria isolated from Antarctica.</title>
        <authorList>
            <person name="Kralova S."/>
            <person name="Svec P."/>
            <person name="Busse H.J."/>
            <person name="Stankova E."/>
            <person name="Vaczi P."/>
            <person name="Sedlacek I."/>
        </authorList>
    </citation>
    <scope>NUCLEOTIDE SEQUENCE [LARGE SCALE GENOMIC DNA]</scope>
    <source>
        <strain evidence="2 3">CCM 8827</strain>
    </source>
</reference>
<organism evidence="2 3">
    <name type="scientific">Flavobacterium psychroterrae</name>
    <dbReference type="NCBI Taxonomy" id="2133767"/>
    <lineage>
        <taxon>Bacteria</taxon>
        <taxon>Pseudomonadati</taxon>
        <taxon>Bacteroidota</taxon>
        <taxon>Flavobacteriia</taxon>
        <taxon>Flavobacteriales</taxon>
        <taxon>Flavobacteriaceae</taxon>
        <taxon>Flavobacterium</taxon>
    </lineage>
</organism>
<dbReference type="Gene3D" id="3.40.30.10">
    <property type="entry name" value="Glutaredoxin"/>
    <property type="match status" value="1"/>
</dbReference>
<dbReference type="RefSeq" id="WP_213294616.1">
    <property type="nucleotide sequence ID" value="NZ_JAGYVZ010000002.1"/>
</dbReference>
<keyword evidence="1" id="KW-0732">Signal</keyword>
<accession>A0ABS5P6C2</accession>
<feature type="chain" id="PRO_5045364214" evidence="1">
    <location>
        <begin position="20"/>
        <end position="149"/>
    </location>
</feature>
<dbReference type="SUPFAM" id="SSF52833">
    <property type="entry name" value="Thioredoxin-like"/>
    <property type="match status" value="1"/>
</dbReference>
<name>A0ABS5P6C2_9FLAO</name>
<feature type="signal peptide" evidence="1">
    <location>
        <begin position="1"/>
        <end position="19"/>
    </location>
</feature>
<evidence type="ECO:0000313" key="2">
    <source>
        <dbReference type="EMBL" id="MBS7229819.1"/>
    </source>
</evidence>
<evidence type="ECO:0000256" key="1">
    <source>
        <dbReference type="SAM" id="SignalP"/>
    </source>
</evidence>
<comment type="caution">
    <text evidence="2">The sequence shown here is derived from an EMBL/GenBank/DDBJ whole genome shotgun (WGS) entry which is preliminary data.</text>
</comment>
<dbReference type="InterPro" id="IPR036249">
    <property type="entry name" value="Thioredoxin-like_sf"/>
</dbReference>
<protein>
    <submittedName>
        <fullName evidence="2">Thioredoxin family protein</fullName>
    </submittedName>
</protein>
<dbReference type="EMBL" id="JAGYVZ010000002">
    <property type="protein sequence ID" value="MBS7229819.1"/>
    <property type="molecule type" value="Genomic_DNA"/>
</dbReference>